<organism evidence="1">
    <name type="scientific">Arundo donax</name>
    <name type="common">Giant reed</name>
    <name type="synonym">Donax arundinaceus</name>
    <dbReference type="NCBI Taxonomy" id="35708"/>
    <lineage>
        <taxon>Eukaryota</taxon>
        <taxon>Viridiplantae</taxon>
        <taxon>Streptophyta</taxon>
        <taxon>Embryophyta</taxon>
        <taxon>Tracheophyta</taxon>
        <taxon>Spermatophyta</taxon>
        <taxon>Magnoliopsida</taxon>
        <taxon>Liliopsida</taxon>
        <taxon>Poales</taxon>
        <taxon>Poaceae</taxon>
        <taxon>PACMAD clade</taxon>
        <taxon>Arundinoideae</taxon>
        <taxon>Arundineae</taxon>
        <taxon>Arundo</taxon>
    </lineage>
</organism>
<dbReference type="AlphaFoldDB" id="A0A0A9DV05"/>
<protein>
    <submittedName>
        <fullName evidence="1">Uncharacterized protein</fullName>
    </submittedName>
</protein>
<reference evidence="1" key="1">
    <citation type="submission" date="2014-09" db="EMBL/GenBank/DDBJ databases">
        <authorList>
            <person name="Magalhaes I.L.F."/>
            <person name="Oliveira U."/>
            <person name="Santos F.R."/>
            <person name="Vidigal T.H.D.A."/>
            <person name="Brescovit A.D."/>
            <person name="Santos A.J."/>
        </authorList>
    </citation>
    <scope>NUCLEOTIDE SEQUENCE</scope>
    <source>
        <tissue evidence="1">Shoot tissue taken approximately 20 cm above the soil surface</tissue>
    </source>
</reference>
<reference evidence="1" key="2">
    <citation type="journal article" date="2015" name="Data Brief">
        <title>Shoot transcriptome of the giant reed, Arundo donax.</title>
        <authorList>
            <person name="Barrero R.A."/>
            <person name="Guerrero F.D."/>
            <person name="Moolhuijzen P."/>
            <person name="Goolsby J.A."/>
            <person name="Tidwell J."/>
            <person name="Bellgard S.E."/>
            <person name="Bellgard M.I."/>
        </authorList>
    </citation>
    <scope>NUCLEOTIDE SEQUENCE</scope>
    <source>
        <tissue evidence="1">Shoot tissue taken approximately 20 cm above the soil surface</tissue>
    </source>
</reference>
<accession>A0A0A9DV05</accession>
<name>A0A0A9DV05_ARUDO</name>
<dbReference type="EMBL" id="GBRH01207367">
    <property type="protein sequence ID" value="JAD90528.1"/>
    <property type="molecule type" value="Transcribed_RNA"/>
</dbReference>
<sequence length="73" mass="8564">MLVKNLQSKLRKIWWEVSHWQLLLQTKMIIIDRMQVVQAIQAAPAVIQDHLLVTRTVIVPLQMDLMLAIHLEI</sequence>
<evidence type="ECO:0000313" key="1">
    <source>
        <dbReference type="EMBL" id="JAD90528.1"/>
    </source>
</evidence>
<proteinExistence type="predicted"/>